<dbReference type="Pfam" id="PF17836">
    <property type="entry name" value="PglD_N"/>
    <property type="match status" value="1"/>
</dbReference>
<keyword evidence="6" id="KW-1185">Reference proteome</keyword>
<comment type="caution">
    <text evidence="5">The sequence shown here is derived from an EMBL/GenBank/DDBJ whole genome shotgun (WGS) entry which is preliminary data.</text>
</comment>
<proteinExistence type="inferred from homology"/>
<dbReference type="SUPFAM" id="SSF51161">
    <property type="entry name" value="Trimeric LpxA-like enzymes"/>
    <property type="match status" value="1"/>
</dbReference>
<protein>
    <submittedName>
        <fullName evidence="5">Acetyltransferase</fullName>
    </submittedName>
</protein>
<evidence type="ECO:0000256" key="3">
    <source>
        <dbReference type="PIRSR" id="PIRSR620019-2"/>
    </source>
</evidence>
<evidence type="ECO:0000259" key="4">
    <source>
        <dbReference type="Pfam" id="PF17836"/>
    </source>
</evidence>
<evidence type="ECO:0000313" key="6">
    <source>
        <dbReference type="Proteomes" id="UP000281094"/>
    </source>
</evidence>
<dbReference type="InterPro" id="IPR041561">
    <property type="entry name" value="PglD_N"/>
</dbReference>
<feature type="binding site" evidence="3">
    <location>
        <begin position="32"/>
        <end position="33"/>
    </location>
    <ligand>
        <name>substrate</name>
    </ligand>
</feature>
<dbReference type="GO" id="GO:0016740">
    <property type="term" value="F:transferase activity"/>
    <property type="evidence" value="ECO:0007669"/>
    <property type="project" value="UniProtKB-KW"/>
</dbReference>
<reference evidence="5 6" key="1">
    <citation type="submission" date="2018-10" db="EMBL/GenBank/DDBJ databases">
        <title>Notoacmeibacter sp. M2BS9Y-3-1, whole genome shotgun sequence.</title>
        <authorList>
            <person name="Tuo L."/>
        </authorList>
    </citation>
    <scope>NUCLEOTIDE SEQUENCE [LARGE SCALE GENOMIC DNA]</scope>
    <source>
        <strain evidence="5 6">M2BS9Y-3-1</strain>
    </source>
</reference>
<dbReference type="PANTHER" id="PTHR43300:SF7">
    <property type="entry name" value="UDP-N-ACETYLBACILLOSAMINE N-ACETYLTRANSFERASE"/>
    <property type="match status" value="1"/>
</dbReference>
<dbReference type="CDD" id="cd03360">
    <property type="entry name" value="LbH_AT_putative"/>
    <property type="match status" value="1"/>
</dbReference>
<dbReference type="Proteomes" id="UP000281094">
    <property type="component" value="Unassembled WGS sequence"/>
</dbReference>
<feature type="binding site" evidence="3">
    <location>
        <position position="143"/>
    </location>
    <ligand>
        <name>acetyl-CoA</name>
        <dbReference type="ChEBI" id="CHEBI:57288"/>
    </ligand>
</feature>
<evidence type="ECO:0000256" key="1">
    <source>
        <dbReference type="ARBA" id="ARBA00007274"/>
    </source>
</evidence>
<organism evidence="5 6">
    <name type="scientific">Notoacmeibacter ruber</name>
    <dbReference type="NCBI Taxonomy" id="2670375"/>
    <lineage>
        <taxon>Bacteria</taxon>
        <taxon>Pseudomonadati</taxon>
        <taxon>Pseudomonadota</taxon>
        <taxon>Alphaproteobacteria</taxon>
        <taxon>Hyphomicrobiales</taxon>
        <taxon>Notoacmeibacteraceae</taxon>
        <taxon>Notoacmeibacter</taxon>
    </lineage>
</organism>
<evidence type="ECO:0000313" key="5">
    <source>
        <dbReference type="EMBL" id="RLQ88280.1"/>
    </source>
</evidence>
<dbReference type="PANTHER" id="PTHR43300">
    <property type="entry name" value="ACETYLTRANSFERASE"/>
    <property type="match status" value="1"/>
</dbReference>
<dbReference type="InterPro" id="IPR020019">
    <property type="entry name" value="AcTrfase_PglD-like"/>
</dbReference>
<dbReference type="Gene3D" id="2.160.10.10">
    <property type="entry name" value="Hexapeptide repeat proteins"/>
    <property type="match status" value="1"/>
</dbReference>
<accession>A0A3L7JCT2</accession>
<feature type="active site" description="Proton acceptor" evidence="2">
    <location>
        <position position="134"/>
    </location>
</feature>
<name>A0A3L7JCT2_9HYPH</name>
<dbReference type="InterPro" id="IPR011004">
    <property type="entry name" value="Trimer_LpxA-like_sf"/>
</dbReference>
<feature type="domain" description="PglD N-terminal" evidence="4">
    <location>
        <begin position="4"/>
        <end position="78"/>
    </location>
</feature>
<dbReference type="InterPro" id="IPR050179">
    <property type="entry name" value="Trans_hexapeptide_repeat"/>
</dbReference>
<dbReference type="EMBL" id="RCWN01000001">
    <property type="protein sequence ID" value="RLQ88280.1"/>
    <property type="molecule type" value="Genomic_DNA"/>
</dbReference>
<dbReference type="Gene3D" id="3.40.50.20">
    <property type="match status" value="1"/>
</dbReference>
<feature type="binding site" evidence="3">
    <location>
        <position position="164"/>
    </location>
    <ligand>
        <name>acetyl-CoA</name>
        <dbReference type="ChEBI" id="CHEBI:57288"/>
    </ligand>
</feature>
<dbReference type="AlphaFoldDB" id="A0A3L7JCT2"/>
<keyword evidence="5" id="KW-0808">Transferase</keyword>
<comment type="similarity">
    <text evidence="1">Belongs to the transferase hexapeptide repeat family.</text>
</comment>
<feature type="site" description="Increases basicity of active site His" evidence="2">
    <location>
        <position position="135"/>
    </location>
</feature>
<dbReference type="RefSeq" id="WP_121645246.1">
    <property type="nucleotide sequence ID" value="NZ_RCWN01000001.1"/>
</dbReference>
<dbReference type="NCBIfam" id="TIGR03570">
    <property type="entry name" value="NeuD_NnaD"/>
    <property type="match status" value="1"/>
</dbReference>
<evidence type="ECO:0000256" key="2">
    <source>
        <dbReference type="PIRSR" id="PIRSR620019-1"/>
    </source>
</evidence>
<gene>
    <name evidence="5" type="ORF">D8780_08735</name>
</gene>
<dbReference type="InterPro" id="IPR001451">
    <property type="entry name" value="Hexapep"/>
</dbReference>
<dbReference type="Pfam" id="PF00132">
    <property type="entry name" value="Hexapep"/>
    <property type="match status" value="1"/>
</dbReference>
<sequence length="212" mass="22251">MKPLALLGAGGHGRVVADTAEMAGWRDIVFLDDCFDERANNGVWPVIGPLGKWHELMRSHDLFISVGHNQTRQNILSEFNRLNIRQPTIVHSSASISRHCSLDAGTVVMAGGIVQAFANIGSSVIVNTGATVDHDCQIAEAVHISPGAHLAGTVSVGERSWIGIGASVRQNTSIGADVIVGAGATVVDDIPDETMVTGTPARATLRSETGRG</sequence>
<feature type="binding site" evidence="3">
    <location>
        <position position="67"/>
    </location>
    <ligand>
        <name>substrate</name>
    </ligand>
</feature>